<evidence type="ECO:0000313" key="9">
    <source>
        <dbReference type="EMBL" id="APC41094.1"/>
    </source>
</evidence>
<dbReference type="RefSeq" id="WP_071613388.1">
    <property type="nucleotide sequence ID" value="NZ_CP015756.1"/>
</dbReference>
<dbReference type="PANTHER" id="PTHR30349:SF41">
    <property type="entry name" value="INTEGRASE_RECOMBINASE PROTEIN MJ0367-RELATED"/>
    <property type="match status" value="1"/>
</dbReference>
<feature type="domain" description="Core-binding (CB)" evidence="8">
    <location>
        <begin position="67"/>
        <end position="147"/>
    </location>
</feature>
<dbReference type="InterPro" id="IPR010998">
    <property type="entry name" value="Integrase_recombinase_N"/>
</dbReference>
<evidence type="ECO:0000256" key="3">
    <source>
        <dbReference type="ARBA" id="ARBA00022908"/>
    </source>
</evidence>
<dbReference type="InterPro" id="IPR002104">
    <property type="entry name" value="Integrase_catalytic"/>
</dbReference>
<keyword evidence="3" id="KW-0229">DNA integration</keyword>
<dbReference type="Pfam" id="PF00589">
    <property type="entry name" value="Phage_integrase"/>
    <property type="match status" value="1"/>
</dbReference>
<dbReference type="PANTHER" id="PTHR30349">
    <property type="entry name" value="PHAGE INTEGRASE-RELATED"/>
    <property type="match status" value="1"/>
</dbReference>
<dbReference type="InterPro" id="IPR013762">
    <property type="entry name" value="Integrase-like_cat_sf"/>
</dbReference>
<comment type="similarity">
    <text evidence="2">Belongs to the 'phage' integrase family.</text>
</comment>
<evidence type="ECO:0000256" key="4">
    <source>
        <dbReference type="ARBA" id="ARBA00023125"/>
    </source>
</evidence>
<dbReference type="GO" id="GO:0006310">
    <property type="term" value="P:DNA recombination"/>
    <property type="evidence" value="ECO:0007669"/>
    <property type="project" value="UniProtKB-KW"/>
</dbReference>
<comment type="function">
    <text evidence="1">Site-specific tyrosine recombinase, which acts by catalyzing the cutting and rejoining of the recombining DNA molecules.</text>
</comment>
<dbReference type="AlphaFoldDB" id="A0A1J0GJK3"/>
<dbReference type="PROSITE" id="PS51900">
    <property type="entry name" value="CB"/>
    <property type="match status" value="1"/>
</dbReference>
<keyword evidence="4 6" id="KW-0238">DNA-binding</keyword>
<dbReference type="PROSITE" id="PS51898">
    <property type="entry name" value="TYR_RECOMBINASE"/>
    <property type="match status" value="1"/>
</dbReference>
<accession>A0A1J0GJK3</accession>
<dbReference type="CDD" id="cd01189">
    <property type="entry name" value="INT_ICEBs1_C_like"/>
    <property type="match status" value="1"/>
</dbReference>
<evidence type="ECO:0000256" key="1">
    <source>
        <dbReference type="ARBA" id="ARBA00003283"/>
    </source>
</evidence>
<dbReference type="Pfam" id="PF14659">
    <property type="entry name" value="Phage_int_SAM_3"/>
    <property type="match status" value="1"/>
</dbReference>
<dbReference type="Proteomes" id="UP000182569">
    <property type="component" value="Chromosome"/>
</dbReference>
<evidence type="ECO:0000256" key="2">
    <source>
        <dbReference type="ARBA" id="ARBA00008857"/>
    </source>
</evidence>
<dbReference type="SUPFAM" id="SSF56349">
    <property type="entry name" value="DNA breaking-rejoining enzymes"/>
    <property type="match status" value="1"/>
</dbReference>
<evidence type="ECO:0000256" key="5">
    <source>
        <dbReference type="ARBA" id="ARBA00023172"/>
    </source>
</evidence>
<organism evidence="9 10">
    <name type="scientific">Clostridium estertheticum subsp. estertheticum</name>
    <dbReference type="NCBI Taxonomy" id="1552"/>
    <lineage>
        <taxon>Bacteria</taxon>
        <taxon>Bacillati</taxon>
        <taxon>Bacillota</taxon>
        <taxon>Clostridia</taxon>
        <taxon>Eubacteriales</taxon>
        <taxon>Clostridiaceae</taxon>
        <taxon>Clostridium</taxon>
    </lineage>
</organism>
<evidence type="ECO:0000313" key="10">
    <source>
        <dbReference type="Proteomes" id="UP000182569"/>
    </source>
</evidence>
<evidence type="ECO:0000259" key="7">
    <source>
        <dbReference type="PROSITE" id="PS51898"/>
    </source>
</evidence>
<dbReference type="KEGG" id="ceu:A7L45_13930"/>
<protein>
    <submittedName>
        <fullName evidence="9">Integrase</fullName>
    </submittedName>
</protein>
<dbReference type="OrthoDB" id="9785687at2"/>
<reference evidence="10" key="1">
    <citation type="journal article" date="2016" name="Front. Microbiol.">
        <title>Complete Genome Sequence of Clostridium estertheticum DSM 8809, a Microbe Identified in Spoiled Vacuum Packed Beef.</title>
        <authorList>
            <person name="Yu Z."/>
            <person name="Gunn L."/>
            <person name="Brennan E."/>
            <person name="Reid R."/>
            <person name="Wall P.G."/>
            <person name="Gaora O.P."/>
            <person name="Hurley D."/>
            <person name="Bolton D."/>
            <person name="Fanning S."/>
        </authorList>
    </citation>
    <scope>NUCLEOTIDE SEQUENCE [LARGE SCALE GENOMIC DNA]</scope>
    <source>
        <strain evidence="10">DSM 8809</strain>
    </source>
</reference>
<keyword evidence="5" id="KW-0233">DNA recombination</keyword>
<sequence>MEHNITYRQKDKGWQFIISYKDIDNKWKQKSKQGFKTKRDAKPIAEKMLEDLESSIKNNVDVDGANQTFKEVSKMYLKHSNLYKEYNTVKASENTFSKFKCLNSIKIKDIQKIDIQGVVDKLVKEGLKQSTITSHVVRLNTFLKYVKEDLNIIVNLPTEKIKVPKEKNKTNKKALTKPELDKLLNDLINNKFYIVAFIASNTGIRLGEILGLTWNDLDEINLTLDVNKQWKVLEKNKPSTFGTLKSKNSYRTVPISSKTLNALKFYKKNNPTDLKNRIAPFNSASIFKYLNPKLRELADISLHELRHTYATLLIADGMDFKTAAKLLGHDVQETYRTYSHVTSDMLKNAAKRIDKIFK</sequence>
<gene>
    <name evidence="9" type="ORF">A7L45_13930</name>
</gene>
<feature type="domain" description="Tyr recombinase" evidence="7">
    <location>
        <begin position="170"/>
        <end position="351"/>
    </location>
</feature>
<keyword evidence="10" id="KW-1185">Reference proteome</keyword>
<dbReference type="InterPro" id="IPR004107">
    <property type="entry name" value="Integrase_SAM-like_N"/>
</dbReference>
<dbReference type="InterPro" id="IPR028259">
    <property type="entry name" value="AP2-like_int_N"/>
</dbReference>
<dbReference type="InterPro" id="IPR044068">
    <property type="entry name" value="CB"/>
</dbReference>
<dbReference type="InterPro" id="IPR011010">
    <property type="entry name" value="DNA_brk_join_enz"/>
</dbReference>
<dbReference type="InterPro" id="IPR050090">
    <property type="entry name" value="Tyrosine_recombinase_XerCD"/>
</dbReference>
<dbReference type="GO" id="GO:0015074">
    <property type="term" value="P:DNA integration"/>
    <property type="evidence" value="ECO:0007669"/>
    <property type="project" value="UniProtKB-KW"/>
</dbReference>
<name>A0A1J0GJK3_9CLOT</name>
<dbReference type="Gene3D" id="1.10.150.130">
    <property type="match status" value="1"/>
</dbReference>
<dbReference type="Pfam" id="PF14657">
    <property type="entry name" value="Arm-DNA-bind_4"/>
    <property type="match status" value="1"/>
</dbReference>
<dbReference type="GO" id="GO:0003677">
    <property type="term" value="F:DNA binding"/>
    <property type="evidence" value="ECO:0007669"/>
    <property type="project" value="UniProtKB-UniRule"/>
</dbReference>
<dbReference type="EMBL" id="CP015756">
    <property type="protein sequence ID" value="APC41094.1"/>
    <property type="molecule type" value="Genomic_DNA"/>
</dbReference>
<dbReference type="STRING" id="1552.A7L45_13930"/>
<evidence type="ECO:0000259" key="8">
    <source>
        <dbReference type="PROSITE" id="PS51900"/>
    </source>
</evidence>
<dbReference type="Gene3D" id="1.10.443.10">
    <property type="entry name" value="Intergrase catalytic core"/>
    <property type="match status" value="1"/>
</dbReference>
<proteinExistence type="inferred from homology"/>
<evidence type="ECO:0000256" key="6">
    <source>
        <dbReference type="PROSITE-ProRule" id="PRU01248"/>
    </source>
</evidence>